<organism evidence="2 3">
    <name type="scientific">Acaulospora morrowiae</name>
    <dbReference type="NCBI Taxonomy" id="94023"/>
    <lineage>
        <taxon>Eukaryota</taxon>
        <taxon>Fungi</taxon>
        <taxon>Fungi incertae sedis</taxon>
        <taxon>Mucoromycota</taxon>
        <taxon>Glomeromycotina</taxon>
        <taxon>Glomeromycetes</taxon>
        <taxon>Diversisporales</taxon>
        <taxon>Acaulosporaceae</taxon>
        <taxon>Acaulospora</taxon>
    </lineage>
</organism>
<keyword evidence="3" id="KW-1185">Reference proteome</keyword>
<dbReference type="EMBL" id="CAJVPV010030793">
    <property type="protein sequence ID" value="CAG8741519.1"/>
    <property type="molecule type" value="Genomic_DNA"/>
</dbReference>
<evidence type="ECO:0000313" key="2">
    <source>
        <dbReference type="EMBL" id="CAG8741519.1"/>
    </source>
</evidence>
<keyword evidence="1" id="KW-1133">Transmembrane helix</keyword>
<feature type="transmembrane region" description="Helical" evidence="1">
    <location>
        <begin position="102"/>
        <end position="125"/>
    </location>
</feature>
<feature type="transmembrane region" description="Helical" evidence="1">
    <location>
        <begin position="61"/>
        <end position="82"/>
    </location>
</feature>
<dbReference type="AlphaFoldDB" id="A0A9N9IKU6"/>
<evidence type="ECO:0000313" key="3">
    <source>
        <dbReference type="Proteomes" id="UP000789342"/>
    </source>
</evidence>
<name>A0A9N9IKU6_9GLOM</name>
<keyword evidence="1" id="KW-0812">Transmembrane</keyword>
<reference evidence="2" key="1">
    <citation type="submission" date="2021-06" db="EMBL/GenBank/DDBJ databases">
        <authorList>
            <person name="Kallberg Y."/>
            <person name="Tangrot J."/>
            <person name="Rosling A."/>
        </authorList>
    </citation>
    <scope>NUCLEOTIDE SEQUENCE</scope>
    <source>
        <strain evidence="2">CL551</strain>
    </source>
</reference>
<protein>
    <submittedName>
        <fullName evidence="2">14337_t:CDS:1</fullName>
    </submittedName>
</protein>
<dbReference type="Proteomes" id="UP000789342">
    <property type="component" value="Unassembled WGS sequence"/>
</dbReference>
<sequence>MAFQDTENLTILLEQSSNAQIVFEKKSTTQNSPPSINHGTKSKYEYFKEVIIKSFKNPRTLAIAFLVLVVVVVGATLLLMLFDWVKLRNEAETALVIEICSQILNGIFTFLTLVTLHARIIPFALAVRSFIKKDTEVLATPTTVDSLKKYVGWFDPEQDSFILLLWILFIMNLNTIAQGLIAYLMWNFSAYDNDGVLVIKMITLAKRPNLALYSLASIAISSTVFVVIMIGWIVFSRDSKKAVIEI</sequence>
<comment type="caution">
    <text evidence="2">The sequence shown here is derived from an EMBL/GenBank/DDBJ whole genome shotgun (WGS) entry which is preliminary data.</text>
</comment>
<accession>A0A9N9IKU6</accession>
<proteinExistence type="predicted"/>
<dbReference type="OrthoDB" id="3365211at2759"/>
<keyword evidence="1" id="KW-0472">Membrane</keyword>
<gene>
    <name evidence="2" type="ORF">AMORRO_LOCUS14743</name>
</gene>
<evidence type="ECO:0000256" key="1">
    <source>
        <dbReference type="SAM" id="Phobius"/>
    </source>
</evidence>
<feature type="transmembrane region" description="Helical" evidence="1">
    <location>
        <begin position="163"/>
        <end position="186"/>
    </location>
</feature>
<dbReference type="InterPro" id="IPR021369">
    <property type="entry name" value="DUF2985"/>
</dbReference>
<dbReference type="Pfam" id="PF11204">
    <property type="entry name" value="DUF2985"/>
    <property type="match status" value="1"/>
</dbReference>
<feature type="transmembrane region" description="Helical" evidence="1">
    <location>
        <begin position="210"/>
        <end position="235"/>
    </location>
</feature>